<sequence length="130" mass="13979">MCYWFTREDNNPTATPGAADKVSAAAGTAAQMPSGSKGAGLSSQSATPARELFVTIASTIIVTGARFYFLAIIAAFTKVLMKQDSLTSRYSDSENDQIPVYEEGIVGTVKKYVALLEITSKDILREVFRA</sequence>
<dbReference type="GO" id="GO:0016020">
    <property type="term" value="C:membrane"/>
    <property type="evidence" value="ECO:0007669"/>
    <property type="project" value="GOC"/>
</dbReference>
<dbReference type="InterPro" id="IPR013862">
    <property type="entry name" value="Kei1"/>
</dbReference>
<evidence type="ECO:0000313" key="3">
    <source>
        <dbReference type="EMBL" id="CCE80889.1"/>
    </source>
</evidence>
<dbReference type="InParanoid" id="G8YHI7"/>
<dbReference type="HOGENOM" id="CLU_1938929_0_0_1"/>
<keyword evidence="4" id="KW-1185">Reference proteome</keyword>
<dbReference type="Pfam" id="PF08552">
    <property type="entry name" value="Kei1"/>
    <property type="match status" value="1"/>
</dbReference>
<evidence type="ECO:0000313" key="4">
    <source>
        <dbReference type="Proteomes" id="UP000005222"/>
    </source>
</evidence>
<accession>G8YHI7</accession>
<evidence type="ECO:0000313" key="2">
    <source>
        <dbReference type="EMBL" id="CCE80124.1"/>
    </source>
</evidence>
<reference evidence="4" key="2">
    <citation type="journal article" date="2012" name="G3 (Bethesda)">
        <title>Pichia sorbitophila, an interspecies yeast hybrid reveals early steps of genome resolution following polyploidization.</title>
        <authorList>
            <person name="Leh Louis V."/>
            <person name="Despons L."/>
            <person name="Friedrich A."/>
            <person name="Martin T."/>
            <person name="Durrens P."/>
            <person name="Casaregola S."/>
            <person name="Neuveglise C."/>
            <person name="Fairhead C."/>
            <person name="Marck C."/>
            <person name="Cruz J.A."/>
            <person name="Straub M.L."/>
            <person name="Kugler V."/>
            <person name="Sacerdot C."/>
            <person name="Uzunov Z."/>
            <person name="Thierry A."/>
            <person name="Weiss S."/>
            <person name="Bleykasten C."/>
            <person name="De Montigny J."/>
            <person name="Jacques N."/>
            <person name="Jung P."/>
            <person name="Lemaire M."/>
            <person name="Mallet S."/>
            <person name="Morel G."/>
            <person name="Richard G.F."/>
            <person name="Sarkar A."/>
            <person name="Savel G."/>
            <person name="Schacherer J."/>
            <person name="Seret M.L."/>
            <person name="Talla E."/>
            <person name="Samson G."/>
            <person name="Jubin C."/>
            <person name="Poulain J."/>
            <person name="Vacherie B."/>
            <person name="Barbe V."/>
            <person name="Pelletier E."/>
            <person name="Sherman D.J."/>
            <person name="Westhof E."/>
            <person name="Weissenbach J."/>
            <person name="Baret P.V."/>
            <person name="Wincker P."/>
            <person name="Gaillardin C."/>
            <person name="Dujon B."/>
            <person name="Souciet J.L."/>
        </authorList>
    </citation>
    <scope>NUCLEOTIDE SEQUENCE [LARGE SCALE GENOMIC DNA]</scope>
    <source>
        <strain evidence="4">ATCC MYA-4447 / BCRC 22081 / CBS 7064 / NBRC 10061 / NRRL Y-12695</strain>
    </source>
</reference>
<evidence type="ECO:0000256" key="1">
    <source>
        <dbReference type="SAM" id="Phobius"/>
    </source>
</evidence>
<proteinExistence type="predicted"/>
<feature type="transmembrane region" description="Helical" evidence="1">
    <location>
        <begin position="52"/>
        <end position="76"/>
    </location>
</feature>
<protein>
    <submittedName>
        <fullName evidence="3">Piso0_003223 protein</fullName>
    </submittedName>
</protein>
<dbReference type="OrthoDB" id="3338076at2759"/>
<dbReference type="EMBL" id="FO082053">
    <property type="protein sequence ID" value="CCE80124.1"/>
    <property type="molecule type" value="Genomic_DNA"/>
</dbReference>
<dbReference type="GO" id="GO:0006673">
    <property type="term" value="P:inositol phosphoceramide metabolic process"/>
    <property type="evidence" value="ECO:0007669"/>
    <property type="project" value="InterPro"/>
</dbReference>
<dbReference type="Proteomes" id="UP000005222">
    <property type="component" value="Chromosome H"/>
</dbReference>
<organism evidence="3 4">
    <name type="scientific">Pichia sorbitophila (strain ATCC MYA-4447 / BCRC 22081 / CBS 7064 / NBRC 10061 / NRRL Y-12695)</name>
    <name type="common">Hybrid yeast</name>
    <dbReference type="NCBI Taxonomy" id="559304"/>
    <lineage>
        <taxon>Eukaryota</taxon>
        <taxon>Fungi</taxon>
        <taxon>Dikarya</taxon>
        <taxon>Ascomycota</taxon>
        <taxon>Saccharomycotina</taxon>
        <taxon>Pichiomycetes</taxon>
        <taxon>Debaryomycetaceae</taxon>
        <taxon>Millerozyma</taxon>
    </lineage>
</organism>
<keyword evidence="1" id="KW-0472">Membrane</keyword>
<dbReference type="GO" id="GO:0070917">
    <property type="term" value="F:inositol phosphoceramide synthase regulator activity"/>
    <property type="evidence" value="ECO:0007669"/>
    <property type="project" value="InterPro"/>
</dbReference>
<gene>
    <name evidence="3" type="primary">Piso0_003223</name>
    <name evidence="2" type="ORF">GNLVRS01_PISO0G07596g</name>
    <name evidence="3" type="ORF">GNLVRS01_PISO0H07597g</name>
</gene>
<dbReference type="eggNOG" id="ENOG502QT2Z">
    <property type="taxonomic scope" value="Eukaryota"/>
</dbReference>
<dbReference type="EMBL" id="FO082052">
    <property type="protein sequence ID" value="CCE80889.1"/>
    <property type="molecule type" value="Genomic_DNA"/>
</dbReference>
<dbReference type="Proteomes" id="UP000005222">
    <property type="component" value="Chromosome G"/>
</dbReference>
<dbReference type="AlphaFoldDB" id="G8YHI7"/>
<keyword evidence="1" id="KW-0812">Transmembrane</keyword>
<reference evidence="3" key="1">
    <citation type="submission" date="2011-10" db="EMBL/GenBank/DDBJ databases">
        <authorList>
            <person name="Genoscope - CEA"/>
        </authorList>
    </citation>
    <scope>NUCLEOTIDE SEQUENCE</scope>
</reference>
<name>G8YHI7_PICSO</name>
<dbReference type="STRING" id="559304.G8YHI7"/>
<keyword evidence="1" id="KW-1133">Transmembrane helix</keyword>